<dbReference type="FunFam" id="3.40.800.20:FF:000002">
    <property type="entry name" value="Histone deacetylase"/>
    <property type="match status" value="1"/>
</dbReference>
<evidence type="ECO:0000256" key="15">
    <source>
        <dbReference type="ARBA" id="ARBA00023015"/>
    </source>
</evidence>
<evidence type="ECO:0000256" key="16">
    <source>
        <dbReference type="ARBA" id="ARBA00023136"/>
    </source>
</evidence>
<dbReference type="CDD" id="cd06224">
    <property type="entry name" value="REM"/>
    <property type="match status" value="1"/>
</dbReference>
<evidence type="ECO:0000313" key="32">
    <source>
        <dbReference type="EMBL" id="KAH0517454.1"/>
    </source>
</evidence>
<evidence type="ECO:0000256" key="6">
    <source>
        <dbReference type="ARBA" id="ARBA00022553"/>
    </source>
</evidence>
<evidence type="ECO:0000256" key="9">
    <source>
        <dbReference type="ARBA" id="ARBA00022658"/>
    </source>
</evidence>
<dbReference type="InterPro" id="IPR000286">
    <property type="entry name" value="HDACs"/>
</dbReference>
<dbReference type="SMART" id="SM00147">
    <property type="entry name" value="RasGEF"/>
    <property type="match status" value="1"/>
</dbReference>
<feature type="region of interest" description="Disordered" evidence="27">
    <location>
        <begin position="346"/>
        <end position="447"/>
    </location>
</feature>
<dbReference type="GO" id="GO:0005634">
    <property type="term" value="C:nucleus"/>
    <property type="evidence" value="ECO:0007669"/>
    <property type="project" value="UniProtKB-SubCell"/>
</dbReference>
<dbReference type="Gene3D" id="1.10.8.1240">
    <property type="match status" value="1"/>
</dbReference>
<feature type="domain" description="N-terminal Ras-GEF" evidence="31">
    <location>
        <begin position="1339"/>
        <end position="1483"/>
    </location>
</feature>
<comment type="similarity">
    <text evidence="3">Belongs to the histone deacetylase family. HD type 2 subfamily.</text>
</comment>
<proteinExistence type="inferred from homology"/>
<dbReference type="InterPro" id="IPR023801">
    <property type="entry name" value="His_deacetylse_dom"/>
</dbReference>
<dbReference type="GO" id="GO:0016020">
    <property type="term" value="C:membrane"/>
    <property type="evidence" value="ECO:0007669"/>
    <property type="project" value="UniProtKB-SubCell"/>
</dbReference>
<evidence type="ECO:0000256" key="26">
    <source>
        <dbReference type="PROSITE-ProRule" id="PRU00168"/>
    </source>
</evidence>
<evidence type="ECO:0000256" key="14">
    <source>
        <dbReference type="ARBA" id="ARBA00022853"/>
    </source>
</evidence>
<dbReference type="SUPFAM" id="SSF54236">
    <property type="entry name" value="Ubiquitin-like"/>
    <property type="match status" value="1"/>
</dbReference>
<dbReference type="SUPFAM" id="SSF48366">
    <property type="entry name" value="Ras GEF"/>
    <property type="match status" value="1"/>
</dbReference>
<dbReference type="PROSITE" id="PS50042">
    <property type="entry name" value="CNMP_BINDING_3"/>
    <property type="match status" value="1"/>
</dbReference>
<evidence type="ECO:0000259" key="28">
    <source>
        <dbReference type="PROSITE" id="PS50009"/>
    </source>
</evidence>
<dbReference type="GO" id="GO:0001525">
    <property type="term" value="P:angiogenesis"/>
    <property type="evidence" value="ECO:0007669"/>
    <property type="project" value="UniProtKB-KW"/>
</dbReference>
<dbReference type="SUPFAM" id="SSF52768">
    <property type="entry name" value="Arginase/deacetylase"/>
    <property type="match status" value="1"/>
</dbReference>
<dbReference type="GO" id="GO:0005085">
    <property type="term" value="F:guanyl-nucleotide exchange factor activity"/>
    <property type="evidence" value="ECO:0007669"/>
    <property type="project" value="UniProtKB-KW"/>
</dbReference>
<evidence type="ECO:0000256" key="24">
    <source>
        <dbReference type="ARBA" id="ARBA00077598"/>
    </source>
</evidence>
<evidence type="ECO:0000256" key="5">
    <source>
        <dbReference type="ARBA" id="ARBA00022491"/>
    </source>
</evidence>
<feature type="compositionally biased region" description="Low complexity" evidence="27">
    <location>
        <begin position="196"/>
        <end position="213"/>
    </location>
</feature>
<keyword evidence="10" id="KW-0479">Metal-binding</keyword>
<dbReference type="EC" id="3.5.1.98" evidence="4"/>
<dbReference type="GO" id="GO:0030552">
    <property type="term" value="F:cAMP binding"/>
    <property type="evidence" value="ECO:0007669"/>
    <property type="project" value="UniProtKB-KW"/>
</dbReference>
<evidence type="ECO:0000256" key="13">
    <source>
        <dbReference type="ARBA" id="ARBA00022833"/>
    </source>
</evidence>
<dbReference type="Gene3D" id="3.40.800.20">
    <property type="entry name" value="Histone deacetylase domain"/>
    <property type="match status" value="1"/>
</dbReference>
<evidence type="ECO:0000259" key="31">
    <source>
        <dbReference type="PROSITE" id="PS50212"/>
    </source>
</evidence>
<evidence type="ECO:0000256" key="22">
    <source>
        <dbReference type="ARBA" id="ARBA00072536"/>
    </source>
</evidence>
<keyword evidence="19" id="KW-0539">Nucleus</keyword>
<evidence type="ECO:0000313" key="33">
    <source>
        <dbReference type="Proteomes" id="UP000710432"/>
    </source>
</evidence>
<dbReference type="Proteomes" id="UP000710432">
    <property type="component" value="Unassembled WGS sequence"/>
</dbReference>
<dbReference type="InterPro" id="IPR000591">
    <property type="entry name" value="DEP_dom"/>
</dbReference>
<keyword evidence="14" id="KW-0156">Chromatin regulator</keyword>
<organism evidence="32 33">
    <name type="scientific">Microtus ochrogaster</name>
    <name type="common">Prairie vole</name>
    <dbReference type="NCBI Taxonomy" id="79684"/>
    <lineage>
        <taxon>Eukaryota</taxon>
        <taxon>Metazoa</taxon>
        <taxon>Chordata</taxon>
        <taxon>Craniata</taxon>
        <taxon>Vertebrata</taxon>
        <taxon>Euteleostomi</taxon>
        <taxon>Mammalia</taxon>
        <taxon>Eutheria</taxon>
        <taxon>Euarchontoglires</taxon>
        <taxon>Glires</taxon>
        <taxon>Rodentia</taxon>
        <taxon>Myomorpha</taxon>
        <taxon>Muroidea</taxon>
        <taxon>Cricetidae</taxon>
        <taxon>Arvicolinae</taxon>
        <taxon>Microtus</taxon>
    </lineage>
</organism>
<dbReference type="SUPFAM" id="SSF51206">
    <property type="entry name" value="cAMP-binding domain-like"/>
    <property type="match status" value="1"/>
</dbReference>
<dbReference type="Gene3D" id="1.20.870.10">
    <property type="entry name" value="Son of sevenless (SoS) protein Chain: S domain 1"/>
    <property type="match status" value="1"/>
</dbReference>
<name>A0A8J6GUS6_MICOH</name>
<dbReference type="Pfam" id="PF00610">
    <property type="entry name" value="DEP"/>
    <property type="match status" value="1"/>
</dbReference>
<dbReference type="SMART" id="SM00049">
    <property type="entry name" value="DEP"/>
    <property type="match status" value="1"/>
</dbReference>
<dbReference type="InterPro" id="IPR036388">
    <property type="entry name" value="WH-like_DNA-bd_sf"/>
</dbReference>
<keyword evidence="11" id="KW-0547">Nucleotide-binding</keyword>
<dbReference type="CDD" id="cd00038">
    <property type="entry name" value="CAP_ED"/>
    <property type="match status" value="1"/>
</dbReference>
<dbReference type="InterPro" id="IPR019804">
    <property type="entry name" value="Ras_G-nucl-exch_fac_CS"/>
</dbReference>
<accession>A0A8J6GUS6</accession>
<keyword evidence="5" id="KW-0678">Repressor</keyword>
<dbReference type="InterPro" id="IPR000595">
    <property type="entry name" value="cNMP-bd_dom"/>
</dbReference>
<dbReference type="Gene3D" id="1.10.840.10">
    <property type="entry name" value="Ras guanine-nucleotide exchange factors catalytic domain"/>
    <property type="match status" value="1"/>
</dbReference>
<dbReference type="InterPro" id="IPR036390">
    <property type="entry name" value="WH_DNA-bd_sf"/>
</dbReference>
<dbReference type="Pfam" id="PF00850">
    <property type="entry name" value="Hist_deacetyl"/>
    <property type="match status" value="1"/>
</dbReference>
<dbReference type="SUPFAM" id="SSF46785">
    <property type="entry name" value="Winged helix' DNA-binding domain"/>
    <property type="match status" value="1"/>
</dbReference>
<keyword evidence="15" id="KW-0805">Transcription regulation</keyword>
<dbReference type="FunFam" id="3.10.20.90:FF:000192">
    <property type="entry name" value="Rap guanine nucleotide exchange factor (GEF) 3"/>
    <property type="match status" value="1"/>
</dbReference>
<evidence type="ECO:0000256" key="27">
    <source>
        <dbReference type="SAM" id="MobiDB-lite"/>
    </source>
</evidence>
<keyword evidence="16" id="KW-0472">Membrane</keyword>
<comment type="subunit">
    <text evidence="21">Interacts with PDE3B and PIK3R6; form a signaling complex that regulates phosphatidylinositol 3-kinase gamma in angiogenesis.</text>
</comment>
<dbReference type="InterPro" id="IPR037138">
    <property type="entry name" value="His_deacetylse_dom_sf"/>
</dbReference>
<keyword evidence="13" id="KW-0862">Zinc</keyword>
<comment type="caution">
    <text evidence="32">The sequence shown here is derived from an EMBL/GenBank/DDBJ whole genome shotgun (WGS) entry which is preliminary data.</text>
</comment>
<dbReference type="Gene3D" id="2.60.120.10">
    <property type="entry name" value="Jelly Rolls"/>
    <property type="match status" value="1"/>
</dbReference>
<evidence type="ECO:0000259" key="29">
    <source>
        <dbReference type="PROSITE" id="PS50042"/>
    </source>
</evidence>
<dbReference type="PRINTS" id="PR01270">
    <property type="entry name" value="HDASUPER"/>
</dbReference>
<evidence type="ECO:0000256" key="18">
    <source>
        <dbReference type="ARBA" id="ARBA00023163"/>
    </source>
</evidence>
<keyword evidence="12" id="KW-0378">Hydrolase</keyword>
<dbReference type="PROSITE" id="PS50212">
    <property type="entry name" value="RASGEF_NTER"/>
    <property type="match status" value="1"/>
</dbReference>
<dbReference type="PROSITE" id="PS50186">
    <property type="entry name" value="DEP"/>
    <property type="match status" value="1"/>
</dbReference>
<dbReference type="InterPro" id="IPR018490">
    <property type="entry name" value="cNMP-bd_dom_sf"/>
</dbReference>
<dbReference type="Gene3D" id="3.10.20.90">
    <property type="entry name" value="Phosphatidylinositol 3-kinase Catalytic Subunit, Chain A, domain 1"/>
    <property type="match status" value="1"/>
</dbReference>
<evidence type="ECO:0000256" key="1">
    <source>
        <dbReference type="ARBA" id="ARBA00004123"/>
    </source>
</evidence>
<dbReference type="InterPro" id="IPR023696">
    <property type="entry name" value="Ureohydrolase_dom_sf"/>
</dbReference>
<feature type="compositionally biased region" description="Basic and acidic residues" evidence="27">
    <location>
        <begin position="168"/>
        <end position="182"/>
    </location>
</feature>
<dbReference type="PROSITE" id="PS00720">
    <property type="entry name" value="RASGEF"/>
    <property type="match status" value="1"/>
</dbReference>
<evidence type="ECO:0000256" key="19">
    <source>
        <dbReference type="ARBA" id="ARBA00023242"/>
    </source>
</evidence>
<evidence type="ECO:0000256" key="11">
    <source>
        <dbReference type="ARBA" id="ARBA00022741"/>
    </source>
</evidence>
<evidence type="ECO:0000256" key="25">
    <source>
        <dbReference type="ARBA" id="ARBA00081808"/>
    </source>
</evidence>
<evidence type="ECO:0000259" key="30">
    <source>
        <dbReference type="PROSITE" id="PS50186"/>
    </source>
</evidence>
<dbReference type="EMBL" id="JAATJU010015781">
    <property type="protein sequence ID" value="KAH0517454.1"/>
    <property type="molecule type" value="Genomic_DNA"/>
</dbReference>
<feature type="domain" description="Cyclic nucleotide-binding" evidence="29">
    <location>
        <begin position="1200"/>
        <end position="1301"/>
    </location>
</feature>
<dbReference type="PANTHER" id="PTHR45364:SF13">
    <property type="entry name" value="HISTONE DEACETYLASE"/>
    <property type="match status" value="1"/>
</dbReference>
<evidence type="ECO:0000256" key="8">
    <source>
        <dbReference type="ARBA" id="ARBA00022657"/>
    </source>
</evidence>
<feature type="region of interest" description="Disordered" evidence="27">
    <location>
        <begin position="139"/>
        <end position="225"/>
    </location>
</feature>
<dbReference type="GO" id="GO:0046872">
    <property type="term" value="F:metal ion binding"/>
    <property type="evidence" value="ECO:0007669"/>
    <property type="project" value="UniProtKB-KW"/>
</dbReference>
<evidence type="ECO:0000256" key="12">
    <source>
        <dbReference type="ARBA" id="ARBA00022801"/>
    </source>
</evidence>
<keyword evidence="18" id="KW-0804">Transcription</keyword>
<evidence type="ECO:0000256" key="4">
    <source>
        <dbReference type="ARBA" id="ARBA00012111"/>
    </source>
</evidence>
<dbReference type="InterPro" id="IPR000651">
    <property type="entry name" value="Ras-like_Gua-exchang_fac_N"/>
</dbReference>
<dbReference type="InterPro" id="IPR001895">
    <property type="entry name" value="RASGEF_cat_dom"/>
</dbReference>
<keyword evidence="7" id="KW-0116">cAMP-binding</keyword>
<comment type="subcellular location">
    <subcellularLocation>
        <location evidence="2">Membrane</location>
    </subcellularLocation>
    <subcellularLocation>
        <location evidence="1">Nucleus</location>
    </subcellularLocation>
</comment>
<dbReference type="SMART" id="SM00100">
    <property type="entry name" value="cNMP"/>
    <property type="match status" value="1"/>
</dbReference>
<feature type="domain" description="DEP" evidence="30">
    <location>
        <begin position="1071"/>
        <end position="1141"/>
    </location>
</feature>
<evidence type="ECO:0000256" key="2">
    <source>
        <dbReference type="ARBA" id="ARBA00004370"/>
    </source>
</evidence>
<dbReference type="InterPro" id="IPR036964">
    <property type="entry name" value="RASGEF_cat_dom_sf"/>
</dbReference>
<dbReference type="InterPro" id="IPR029071">
    <property type="entry name" value="Ubiquitin-like_domsf"/>
</dbReference>
<dbReference type="CDD" id="cd00155">
    <property type="entry name" value="RasGEF"/>
    <property type="match status" value="1"/>
</dbReference>
<keyword evidence="6" id="KW-0597">Phosphoprotein</keyword>
<dbReference type="FunFam" id="2.60.120.10:FF:000015">
    <property type="entry name" value="Rap guanine nucleotide exchange factor 4"/>
    <property type="match status" value="1"/>
</dbReference>
<dbReference type="Pfam" id="PF00618">
    <property type="entry name" value="RasGEF_N"/>
    <property type="match status" value="1"/>
</dbReference>
<dbReference type="Pfam" id="PF00027">
    <property type="entry name" value="cNMP_binding"/>
    <property type="match status" value="1"/>
</dbReference>
<evidence type="ECO:0000256" key="20">
    <source>
        <dbReference type="ARBA" id="ARBA00059529"/>
    </source>
</evidence>
<feature type="compositionally biased region" description="Low complexity" evidence="27">
    <location>
        <begin position="365"/>
        <end position="375"/>
    </location>
</feature>
<dbReference type="GO" id="GO:0007264">
    <property type="term" value="P:small GTPase-mediated signal transduction"/>
    <property type="evidence" value="ECO:0007669"/>
    <property type="project" value="InterPro"/>
</dbReference>
<dbReference type="InterPro" id="IPR023578">
    <property type="entry name" value="Ras_GEF_dom_sf"/>
</dbReference>
<dbReference type="FunFam" id="1.10.8.1240:FF:000001">
    <property type="entry name" value="Rap guanine nucleotide exchange factor (GEF) 4"/>
    <property type="match status" value="1"/>
</dbReference>
<feature type="domain" description="Ras-GEF" evidence="28">
    <location>
        <begin position="1584"/>
        <end position="1811"/>
    </location>
</feature>
<keyword evidence="9 26" id="KW-0344">Guanine-nucleotide releasing factor</keyword>
<evidence type="ECO:0000256" key="7">
    <source>
        <dbReference type="ARBA" id="ARBA00022566"/>
    </source>
</evidence>
<keyword evidence="17" id="KW-0114">cAMP</keyword>
<dbReference type="FunFam" id="1.10.840.10:FF:000002">
    <property type="entry name" value="Rap guanine nucleotide exchange factor 4"/>
    <property type="match status" value="1"/>
</dbReference>
<evidence type="ECO:0000256" key="3">
    <source>
        <dbReference type="ARBA" id="ARBA00007738"/>
    </source>
</evidence>
<gene>
    <name evidence="32" type="ORF">LTLLF_120920</name>
</gene>
<comment type="function">
    <text evidence="20">Guanine nucleotide exchange factor (GEF) for RAP1A and RAP2A small GTPases that is activated by binding cAMP. Through simultaneous binding of PDE3B to RAPGEF3 and PIK3R6 is assembled in a signaling complex in which it activates the PI3K gamma complex and which is involved in angiogenesis. Plays a role in the modulation of the cAMP-induced dynamic control of endothelial barrier function through a pathway that is independent on Rho-mediated signaling. Required for the actin rearrangement at cell-cell junctions, such as stress fibers and junctional actin.</text>
</comment>
<evidence type="ECO:0000256" key="17">
    <source>
        <dbReference type="ARBA" id="ARBA00023149"/>
    </source>
</evidence>
<dbReference type="CDD" id="cd04437">
    <property type="entry name" value="DEP_Epac"/>
    <property type="match status" value="1"/>
</dbReference>
<keyword evidence="8" id="KW-0037">Angiogenesis</keyword>
<dbReference type="PANTHER" id="PTHR45364">
    <property type="entry name" value="HISTONE DEACETYLASE 9-RELATED"/>
    <property type="match status" value="1"/>
</dbReference>
<dbReference type="Pfam" id="PF00617">
    <property type="entry name" value="RasGEF"/>
    <property type="match status" value="1"/>
</dbReference>
<evidence type="ECO:0000256" key="23">
    <source>
        <dbReference type="ARBA" id="ARBA00076922"/>
    </source>
</evidence>
<evidence type="ECO:0000256" key="10">
    <source>
        <dbReference type="ARBA" id="ARBA00022723"/>
    </source>
</evidence>
<reference evidence="32" key="1">
    <citation type="submission" date="2020-03" db="EMBL/GenBank/DDBJ databases">
        <title>Studies in the Genomics of Life Span.</title>
        <authorList>
            <person name="Glass D."/>
        </authorList>
    </citation>
    <scope>NUCLEOTIDE SEQUENCE</scope>
    <source>
        <strain evidence="32">LTLLF</strain>
        <tissue evidence="32">Muscle</tissue>
    </source>
</reference>
<sequence length="1845" mass="203175">MDLRVGQRPTVEPVPEPALLALQHPQRLHRHLFLAGLQQPQRSAEPMRLSMDAPVPELQGGQQEQELRQLLNKDKSKRSAVASSVVKQKLAEVILKKQQAALERTVHPSSPSIPYRTLEPLDTEGAARSVLSSFLPAVPSLPTEAPEHFPLRKTVSEPNLKLRYKPKKSLERRKNPLLRKESAPPSLRRRPAETLGDSSPGSSSTPASGCSSPNDSEHGPNPALGSEALLGQRLRLQESSLAPFALPTMSLLPAITLGLPAPARADGERRTHSTLGPRGPVLGNPHAPLFLHHGLEPEAGGTLPSRLQPILLLDPSVSHAPLWTVPGLGPLPFQFAQPLLTTERLSGSGLHRPLNRTRSEPLPPSATASPLLGPLQSRQDRLKPHVQLIKRPAKPSEKPRLRQIPSAEDLETDGGGVGPLVNDRLEPRESGHGPPEGRGPVSLQQRQQVPLWEQQHLTGRLSQGSSGDSVLLPLAQVGHRPLSRTQSSPAAPVSLLSPEPTCQTQVLNSSETPATGLVYDSVMLKHQCSCGDNSKHPEHAGRIQSIWSRLQERGLRSQCECLRGRKASLEELQSVHSERHVLLYGTNPLSRLKLDNGKLTGLLAQRMFVMLPCGGVGVDTDTIWNELHSSNAARWAAGSVTDLAFRVASGELKNGFAVVRPPGHHADHSTAMGFCFFNSVAIACRQLQQQGKASKILIVDWDVHHGNGTQQTFYQDPSVLYISLHRHDDGNFFPGSGAVDEVGTGNGEGFNVNVAWAGGLDPPMGDPEYLAAFRIVVMPIAREFAPDLVLVSAGFDAAEGHPAPLGGYHVSAKCFGYMTQQLMNLAGGAVVLALEGGHDLTAICDASEACVAALLGNKNLNSMNSGGASFLGINTKRRVRHPQTPLMNICRTDDAEGQRSLSKLPLFCSSTEGYALTASSTSNACEGIRNVEEGNTLKINRQDQRFSLTHICTARIQVSWPGENHWQVGPAVVESPAVGAPQVGSLPDVVPEGTLLNMVLKRMHRPRCCSYQLVFEHRRPSCIQGLRWTPLTNSEESLDFSVSLEQATTERVLKAGKLLHRHLLATYPTLIRDRKYHLRLYRQCCSGRELVDVILSLGLGVHSRSQAVGVCQVLLDEGALYHVKHDWTFQDRDAQFYRFPGPEPEPAGTHDVEEELVEAMALLSQRGPDALLTVALRKPPGQRTDEELDLIFEELLHIKAVAHLSNSVKRELAAVLLFEPHSKAGTVLFSQGDKGTSWYIIWKGSVNVVTHGKGLVTTLHEGDDFGQLALVNDAPRAATIILRENNCHFLRVDKQDFNRIIKDVEAKTMRLEEHGKVVLVLERSSQGTGPSRPPTPGRNRYTVMSGTPEKILELLLEAMRPDSSAHDPTETFLSDFLLTHSVFMPTQLFTALLLHQYPSSPAMWPAEPAGGSEQERSTYVCNKRQQILRLVSRWVALYGPMLHSDPVATSFLQARNAPVWLPGQEEPLPSSTGGAIRVGDKVPYDICRPDHSVLTLQLPVTASVREVMAALAHEDHWTKGQVLVKVNSAGDVVGLQPDARGVATSLGLNERLFVVDPQEVHELTPHPEQLGPTLGSSEMLDLVSAKDLAGQLTELDWSLFNRIHQVELIHYVLGPQHLRDVTTANLERFMRRFNELQYWVATELCLCSVPGPRAQLLRKFIKLAAHLKEQKNLNSFFAVMFGLSNSAISRLAHTWERLPHKVRKLYSALERLLDPSWNHRVYRLALTKLSPPVIPFMPLLLKDMTFIHEGNHTLVENLINFEKMRMMARAMRMLHHCRSHSTVPLSPLRSRVSHIHEDSQASRISTCSEQSLSTRSPASTWAYVQQLKVIDNQRELSRLSRELEP</sequence>
<protein>
    <recommendedName>
        <fullName evidence="22">Rap guanine nucleotide exchange factor 3</fullName>
        <ecNumber evidence="4">3.5.1.98</ecNumber>
    </recommendedName>
    <alternativeName>
        <fullName evidence="23">Exchange factor directly activated by cAMP 1</fullName>
    </alternativeName>
    <alternativeName>
        <fullName evidence="24">Exchange protein directly activated by cAMP 1</fullName>
    </alternativeName>
    <alternativeName>
        <fullName evidence="25">cAMP-regulated guanine nucleotide exchange factor I</fullName>
    </alternativeName>
</protein>
<dbReference type="InterPro" id="IPR014710">
    <property type="entry name" value="RmlC-like_jellyroll"/>
</dbReference>
<dbReference type="PROSITE" id="PS50009">
    <property type="entry name" value="RASGEF_CAT"/>
    <property type="match status" value="1"/>
</dbReference>
<dbReference type="Gene3D" id="1.10.10.10">
    <property type="entry name" value="Winged helix-like DNA-binding domain superfamily/Winged helix DNA-binding domain"/>
    <property type="match status" value="1"/>
</dbReference>
<dbReference type="GO" id="GO:0141221">
    <property type="term" value="F:histone deacetylase activity, hydrolytic mechanism"/>
    <property type="evidence" value="ECO:0007669"/>
    <property type="project" value="UniProtKB-EC"/>
</dbReference>
<evidence type="ECO:0000256" key="21">
    <source>
        <dbReference type="ARBA" id="ARBA00062628"/>
    </source>
</evidence>
<dbReference type="SMART" id="SM00229">
    <property type="entry name" value="RasGEFN"/>
    <property type="match status" value="1"/>
</dbReference>